<dbReference type="Gene3D" id="2.60.40.10">
    <property type="entry name" value="Immunoglobulins"/>
    <property type="match status" value="1"/>
</dbReference>
<evidence type="ECO:0000313" key="2">
    <source>
        <dbReference type="Proteomes" id="UP000321408"/>
    </source>
</evidence>
<accession>A0A5B9D577</accession>
<dbReference type="GO" id="GO:0006508">
    <property type="term" value="P:proteolysis"/>
    <property type="evidence" value="ECO:0007669"/>
    <property type="project" value="InterPro"/>
</dbReference>
<dbReference type="Pfam" id="PF17957">
    <property type="entry name" value="Big_7"/>
    <property type="match status" value="1"/>
</dbReference>
<dbReference type="EMBL" id="CP042905">
    <property type="protein sequence ID" value="QEE14249.1"/>
    <property type="molecule type" value="Genomic_DNA"/>
</dbReference>
<name>A0A5B9D577_9ARCH</name>
<keyword evidence="2" id="KW-1185">Reference proteome</keyword>
<dbReference type="GeneID" id="41328067"/>
<dbReference type="AlphaFoldDB" id="A0A5B9D577"/>
<protein>
    <submittedName>
        <fullName evidence="1">Ig-like domain-containing protein</fullName>
    </submittedName>
</protein>
<dbReference type="GO" id="GO:0008233">
    <property type="term" value="F:peptidase activity"/>
    <property type="evidence" value="ECO:0007669"/>
    <property type="project" value="InterPro"/>
</dbReference>
<evidence type="ECO:0000313" key="1">
    <source>
        <dbReference type="EMBL" id="QEE14249.1"/>
    </source>
</evidence>
<reference evidence="1 2" key="2">
    <citation type="journal article" date="2024" name="Int. J. Syst. Evol. Microbiol.">
        <title>Promethearchaeum syntrophicum gen. nov., sp. nov., an anaerobic, obligately syntrophic archaeon, the first isolate of the lineage 'Asgard' archaea, and proposal of the new archaeal phylum Promethearchaeota phyl. nov. and kingdom Promethearchaeati regn. nov.</title>
        <authorList>
            <person name="Imachi H."/>
            <person name="Nobu M.K."/>
            <person name="Kato S."/>
            <person name="Takaki Y."/>
            <person name="Miyazaki M."/>
            <person name="Miyata M."/>
            <person name="Ogawara M."/>
            <person name="Saito Y."/>
            <person name="Sakai S."/>
            <person name="Tahara Y.O."/>
            <person name="Takano Y."/>
            <person name="Tasumi E."/>
            <person name="Uematsu K."/>
            <person name="Yoshimura T."/>
            <person name="Itoh T."/>
            <person name="Ohkuma M."/>
            <person name="Takai K."/>
        </authorList>
    </citation>
    <scope>NUCLEOTIDE SEQUENCE [LARGE SCALE GENOMIC DNA]</scope>
    <source>
        <strain evidence="1 2">MK-D1</strain>
    </source>
</reference>
<reference evidence="1 2" key="1">
    <citation type="journal article" date="2020" name="Nature">
        <title>Isolation of an archaeon at the prokaryote-eukaryote interface.</title>
        <authorList>
            <person name="Imachi H."/>
            <person name="Nobu M.K."/>
            <person name="Nakahara N."/>
            <person name="Morono Y."/>
            <person name="Ogawara M."/>
            <person name="Takaki Y."/>
            <person name="Takano Y."/>
            <person name="Uematsu K."/>
            <person name="Ikuta T."/>
            <person name="Ito M."/>
            <person name="Matsui Y."/>
            <person name="Miyazaki M."/>
            <person name="Murata K."/>
            <person name="Saito Y."/>
            <person name="Sakai S."/>
            <person name="Song C."/>
            <person name="Tasumi E."/>
            <person name="Yamanaka Y."/>
            <person name="Yamaguchi T."/>
            <person name="Kamagata Y."/>
            <person name="Tamaki H."/>
            <person name="Takai K."/>
        </authorList>
    </citation>
    <scope>NUCLEOTIDE SEQUENCE [LARGE SCALE GENOMIC DNA]</scope>
    <source>
        <strain evidence="1 2">MK-D1</strain>
    </source>
</reference>
<organism evidence="1 2">
    <name type="scientific">Promethearchaeum syntrophicum</name>
    <dbReference type="NCBI Taxonomy" id="2594042"/>
    <lineage>
        <taxon>Archaea</taxon>
        <taxon>Promethearchaeati</taxon>
        <taxon>Promethearchaeota</taxon>
        <taxon>Promethearchaeia</taxon>
        <taxon>Promethearchaeales</taxon>
        <taxon>Promethearchaeaceae</taxon>
        <taxon>Promethearchaeum</taxon>
    </lineage>
</organism>
<dbReference type="Proteomes" id="UP000321408">
    <property type="component" value="Chromosome"/>
</dbReference>
<dbReference type="InterPro" id="IPR013783">
    <property type="entry name" value="Ig-like_fold"/>
</dbReference>
<dbReference type="Pfam" id="PF01650">
    <property type="entry name" value="Peptidase_C13"/>
    <property type="match status" value="1"/>
</dbReference>
<proteinExistence type="predicted"/>
<dbReference type="RefSeq" id="WP_147661212.1">
    <property type="nucleotide sequence ID" value="NZ_CP042905.2"/>
</dbReference>
<dbReference type="OrthoDB" id="117227at2157"/>
<gene>
    <name evidence="1" type="ORF">DSAG12_00060</name>
</gene>
<dbReference type="InterPro" id="IPR001096">
    <property type="entry name" value="Peptidase_C13"/>
</dbReference>
<dbReference type="Gene3D" id="3.40.50.1460">
    <property type="match status" value="1"/>
</dbReference>
<dbReference type="KEGG" id="psyt:DSAG12_00060"/>
<sequence length="447" mass="48961">MKKKILVVFLVTSFIVLFLGLPTLGSAVKDTTKIERDVLAFSTLETYTVEDSVSKFSREDWFLITDVEPGMMTLEVSWGNSYNLNCYISTTASRYTAIAQGITANNPETCGVDIQTAGDYYIGIYFASSGRTVDTPYTAVATFYTGPGSDDVIDPEVSITAPVNGAIVSDTISITATASDAESGIDYLVCNFGGTNLGADSSSPYSWTYDTTTISDGIYTLSVTAYDIAGNSASEIISVETNNGIVDPEGEKIAVFFWASDAGTQANIDEYWAVLQAQGYTKKFDFGDTPDFEADFATVEAYENPEDTIFFYLFGHGNNNGEDSLTVFAPGTSLVYSSELRVMFDTLDAERIGYLIESCHSGGFPLDFQAEPYLAMSTSDEDHNSYALSTLPGEGLFSDAFFDHVLDGYNAVDSFYFARQVVFDNARNDRFAQFPLIEDYSVYEWFV</sequence>
<dbReference type="Gene3D" id="2.60.120.380">
    <property type="match status" value="1"/>
</dbReference>